<organism evidence="1 2">
    <name type="scientific">Rhizorhapis suberifaciens</name>
    <name type="common">corky root of lettuce</name>
    <dbReference type="NCBI Taxonomy" id="13656"/>
    <lineage>
        <taxon>Bacteria</taxon>
        <taxon>Pseudomonadati</taxon>
        <taxon>Pseudomonadota</taxon>
        <taxon>Alphaproteobacteria</taxon>
        <taxon>Sphingomonadales</taxon>
        <taxon>Sphingomonadaceae</taxon>
        <taxon>Rhizorhapis</taxon>
    </lineage>
</organism>
<sequence length="39" mass="4412">MFDIAMPLFDTEDVKVALPASVEAFLEQRPRPTFSFTGH</sequence>
<name>A0A840HV53_9SPHN</name>
<evidence type="ECO:0000313" key="1">
    <source>
        <dbReference type="EMBL" id="MBB4641561.1"/>
    </source>
</evidence>
<protein>
    <submittedName>
        <fullName evidence="1">Uncharacterized protein</fullName>
    </submittedName>
</protein>
<dbReference type="EMBL" id="JACHOV010000006">
    <property type="protein sequence ID" value="MBB4641561.1"/>
    <property type="molecule type" value="Genomic_DNA"/>
</dbReference>
<accession>A0A840HV53</accession>
<keyword evidence="2" id="KW-1185">Reference proteome</keyword>
<evidence type="ECO:0000313" key="2">
    <source>
        <dbReference type="Proteomes" id="UP000575068"/>
    </source>
</evidence>
<proteinExistence type="predicted"/>
<gene>
    <name evidence="1" type="ORF">HNQ99_001870</name>
</gene>
<reference evidence="1 2" key="1">
    <citation type="submission" date="2020-08" db="EMBL/GenBank/DDBJ databases">
        <title>Genomic Encyclopedia of Type Strains, Phase IV (KMG-IV): sequencing the most valuable type-strain genomes for metagenomic binning, comparative biology and taxonomic classification.</title>
        <authorList>
            <person name="Goeker M."/>
        </authorList>
    </citation>
    <scope>NUCLEOTIDE SEQUENCE [LARGE SCALE GENOMIC DNA]</scope>
    <source>
        <strain evidence="1 2">DSM 7465</strain>
    </source>
</reference>
<comment type="caution">
    <text evidence="1">The sequence shown here is derived from an EMBL/GenBank/DDBJ whole genome shotgun (WGS) entry which is preliminary data.</text>
</comment>
<dbReference type="Proteomes" id="UP000575068">
    <property type="component" value="Unassembled WGS sequence"/>
</dbReference>
<dbReference type="AlphaFoldDB" id="A0A840HV53"/>